<sequence>MRIGVVCPYSVDVPGGVQLHVRDQARELRALGHDVAVLAPGEERPAGWDGPAPELVGRAVAVPFNGSVARLSFGPVANARTRRWLGAGRFDVVHVHEPASPSLGLLALLAADAPVVATFHSALDRSRAMLAAQPLLRPGLERLSARIAVSEDARRTVVEHLGGDAVVVPNGVRVADYAGAAPRPRWQGLRAGRPPVLCFLGRVDEPRKGLAVLAGALPRLRAQHPGLRVLVAGTGDGAGLRDLPRRDAAAVEVLGAVSEQDKRALLASVDVYVAPQTGGESFGVVLVEAMAAGAPVVASALPAFRRVLDDGRLGALFPVGDAAGLADAVQAVLADTPGTERRRRAATTAVRRYDWSVVGRELVAVYETVLQGVGAVALVAPAPDDPPPSSRWRARLVRGTRPTSARRGPGASGRRRSGGAGGSR</sequence>
<keyword evidence="1 5" id="KW-0328">Glycosyltransferase</keyword>
<evidence type="ECO:0000313" key="5">
    <source>
        <dbReference type="EMBL" id="MEJ5944578.1"/>
    </source>
</evidence>
<accession>A0ABU8RHN3</accession>
<evidence type="ECO:0000256" key="2">
    <source>
        <dbReference type="ARBA" id="ARBA00022679"/>
    </source>
</evidence>
<dbReference type="Proteomes" id="UP001387100">
    <property type="component" value="Unassembled WGS sequence"/>
</dbReference>
<name>A0ABU8RHN3_9ACTN</name>
<dbReference type="CDD" id="cd03801">
    <property type="entry name" value="GT4_PimA-like"/>
    <property type="match status" value="1"/>
</dbReference>
<evidence type="ECO:0000256" key="1">
    <source>
        <dbReference type="ARBA" id="ARBA00022676"/>
    </source>
</evidence>
<dbReference type="EMBL" id="JBBIAA010000003">
    <property type="protein sequence ID" value="MEJ5944578.1"/>
    <property type="molecule type" value="Genomic_DNA"/>
</dbReference>
<dbReference type="InterPro" id="IPR028098">
    <property type="entry name" value="Glyco_trans_4-like_N"/>
</dbReference>
<proteinExistence type="predicted"/>
<dbReference type="SUPFAM" id="SSF53756">
    <property type="entry name" value="UDP-Glycosyltransferase/glycogen phosphorylase"/>
    <property type="match status" value="1"/>
</dbReference>
<comment type="caution">
    <text evidence="5">The sequence shown here is derived from an EMBL/GenBank/DDBJ whole genome shotgun (WGS) entry which is preliminary data.</text>
</comment>
<keyword evidence="2 5" id="KW-0808">Transferase</keyword>
<dbReference type="GO" id="GO:0016757">
    <property type="term" value="F:glycosyltransferase activity"/>
    <property type="evidence" value="ECO:0007669"/>
    <property type="project" value="UniProtKB-KW"/>
</dbReference>
<dbReference type="EC" id="2.4.-.-" evidence="5"/>
<dbReference type="Pfam" id="PF13439">
    <property type="entry name" value="Glyco_transf_4"/>
    <property type="match status" value="1"/>
</dbReference>
<feature type="region of interest" description="Disordered" evidence="3">
    <location>
        <begin position="382"/>
        <end position="424"/>
    </location>
</feature>
<dbReference type="InterPro" id="IPR050194">
    <property type="entry name" value="Glycosyltransferase_grp1"/>
</dbReference>
<dbReference type="PANTHER" id="PTHR45947:SF3">
    <property type="entry name" value="SULFOQUINOVOSYL TRANSFERASE SQD2"/>
    <property type="match status" value="1"/>
</dbReference>
<evidence type="ECO:0000256" key="3">
    <source>
        <dbReference type="SAM" id="MobiDB-lite"/>
    </source>
</evidence>
<organism evidence="5 6">
    <name type="scientific">Pseudokineococcus basanitobsidens</name>
    <dbReference type="NCBI Taxonomy" id="1926649"/>
    <lineage>
        <taxon>Bacteria</taxon>
        <taxon>Bacillati</taxon>
        <taxon>Actinomycetota</taxon>
        <taxon>Actinomycetes</taxon>
        <taxon>Kineosporiales</taxon>
        <taxon>Kineosporiaceae</taxon>
        <taxon>Pseudokineococcus</taxon>
    </lineage>
</organism>
<evidence type="ECO:0000259" key="4">
    <source>
        <dbReference type="Pfam" id="PF13439"/>
    </source>
</evidence>
<gene>
    <name evidence="5" type="ORF">WDZ17_04640</name>
</gene>
<dbReference type="Gene3D" id="3.40.50.2000">
    <property type="entry name" value="Glycogen Phosphorylase B"/>
    <property type="match status" value="2"/>
</dbReference>
<feature type="domain" description="Glycosyltransferase subfamily 4-like N-terminal" evidence="4">
    <location>
        <begin position="14"/>
        <end position="174"/>
    </location>
</feature>
<dbReference type="PANTHER" id="PTHR45947">
    <property type="entry name" value="SULFOQUINOVOSYL TRANSFERASE SQD2"/>
    <property type="match status" value="1"/>
</dbReference>
<protein>
    <submittedName>
        <fullName evidence="5">Glycosyltransferase family 4 protein</fullName>
        <ecNumber evidence="5">2.4.-.-</ecNumber>
    </submittedName>
</protein>
<dbReference type="RefSeq" id="WP_339573963.1">
    <property type="nucleotide sequence ID" value="NZ_JBBIAA010000003.1"/>
</dbReference>
<keyword evidence="6" id="KW-1185">Reference proteome</keyword>
<dbReference type="Pfam" id="PF13692">
    <property type="entry name" value="Glyco_trans_1_4"/>
    <property type="match status" value="1"/>
</dbReference>
<evidence type="ECO:0000313" key="6">
    <source>
        <dbReference type="Proteomes" id="UP001387100"/>
    </source>
</evidence>
<reference evidence="5 6" key="1">
    <citation type="journal article" date="2017" name="Int. J. Syst. Evol. Microbiol.">
        <title>Pseudokineococcus basanitobsidens sp. nov., isolated from volcanic rock.</title>
        <authorList>
            <person name="Lee D.W."/>
            <person name="Park M.Y."/>
            <person name="Kim J.J."/>
            <person name="Kim B.S."/>
        </authorList>
    </citation>
    <scope>NUCLEOTIDE SEQUENCE [LARGE SCALE GENOMIC DNA]</scope>
    <source>
        <strain evidence="5 6">DSM 103726</strain>
    </source>
</reference>